<dbReference type="Proteomes" id="UP000245956">
    <property type="component" value="Unassembled WGS sequence"/>
</dbReference>
<evidence type="ECO:0000313" key="5">
    <source>
        <dbReference type="EMBL" id="PWI72546.1"/>
    </source>
</evidence>
<dbReference type="SUPFAM" id="SSF101908">
    <property type="entry name" value="Putative isomerase YbhE"/>
    <property type="match status" value="1"/>
</dbReference>
<dbReference type="GO" id="GO:0017183">
    <property type="term" value="P:protein histidyl modification to diphthamide"/>
    <property type="evidence" value="ECO:0007669"/>
    <property type="project" value="TreeGrafter"/>
</dbReference>
<accession>A0A2U3EDG2</accession>
<comment type="caution">
    <text evidence="5">The sequence shown here is derived from an EMBL/GenBank/DDBJ whole genome shotgun (WGS) entry which is preliminary data.</text>
</comment>
<keyword evidence="1" id="KW-0853">WD repeat</keyword>
<sequence length="534" mass="57883">MRSGSWTLGVRPIENVEDKSDWHGSLGSQQLGGHAGKRRESAQGQGEPAVDWMAGQVKDQRMPTPDACSLQDSLVPEHWQVHPATVPAALPLIPRPGTKALGGPSACYKTSSSNNFYPGPLHSIGADTQQRLHNSRPKATLILDLPPSCLLFSPTHPDFFVVGTYNLQKDDTSAGPSDEDPKAEDAKKPQSRNGSLVVFRLEGDKIIKLQTTPHPSALLDLRFHPDIARHQDILAVVSSTGTLAIFRFDPERDAASPLQHVATSRCTDLDDDTLFLQCAWHPTLANAIAVTTSSGLARLLHLDRDWKIEGHIDLDVPNSLEAWSIAFSSPLDQGQQTVSAYCGGDDSMLRYASYSVGDGGLVQDSEALFPPVTIKGQHDAGVTAILPLPLFTDDGGRVVVTGSYDDHMRVFSIHDLDASYGMKKVRRLAEKNVGGGVWRLNLVDIKSPRTVRVLASCMHAGARLLEISSDGSGWACTVLGRFEEHKSMNYASDFVPLPGSESGLRCVSTSFYDKLLCLWDYEGSHVPEAALPAA</sequence>
<gene>
    <name evidence="5" type="ORF">PCL_11169</name>
</gene>
<dbReference type="GO" id="GO:0005737">
    <property type="term" value="C:cytoplasm"/>
    <property type="evidence" value="ECO:0007669"/>
    <property type="project" value="TreeGrafter"/>
</dbReference>
<feature type="region of interest" description="Disordered" evidence="4">
    <location>
        <begin position="18"/>
        <end position="49"/>
    </location>
</feature>
<evidence type="ECO:0000313" key="6">
    <source>
        <dbReference type="Proteomes" id="UP000245956"/>
    </source>
</evidence>
<evidence type="ECO:0000256" key="2">
    <source>
        <dbReference type="ARBA" id="ARBA00022737"/>
    </source>
</evidence>
<comment type="pathway">
    <text evidence="3">Protein modification.</text>
</comment>
<dbReference type="GO" id="GO:0061685">
    <property type="term" value="F:diphthine methylesterase activity"/>
    <property type="evidence" value="ECO:0007669"/>
    <property type="project" value="TreeGrafter"/>
</dbReference>
<dbReference type="PANTHER" id="PTHR46042">
    <property type="entry name" value="DIPHTHINE METHYLTRANSFERASE"/>
    <property type="match status" value="1"/>
</dbReference>
<dbReference type="Gene3D" id="2.130.10.10">
    <property type="entry name" value="YVTN repeat-like/Quinoprotein amine dehydrogenase"/>
    <property type="match status" value="1"/>
</dbReference>
<name>A0A2U3EDG2_PURLI</name>
<organism evidence="5 6">
    <name type="scientific">Purpureocillium lilacinum</name>
    <name type="common">Paecilomyces lilacinus</name>
    <dbReference type="NCBI Taxonomy" id="33203"/>
    <lineage>
        <taxon>Eukaryota</taxon>
        <taxon>Fungi</taxon>
        <taxon>Dikarya</taxon>
        <taxon>Ascomycota</taxon>
        <taxon>Pezizomycotina</taxon>
        <taxon>Sordariomycetes</taxon>
        <taxon>Hypocreomycetidae</taxon>
        <taxon>Hypocreales</taxon>
        <taxon>Ophiocordycipitaceae</taxon>
        <taxon>Purpureocillium</taxon>
    </lineage>
</organism>
<feature type="compositionally biased region" description="Basic and acidic residues" evidence="4">
    <location>
        <begin position="179"/>
        <end position="188"/>
    </location>
</feature>
<protein>
    <submittedName>
        <fullName evidence="5">Uncharacterized protein</fullName>
    </submittedName>
</protein>
<keyword evidence="2" id="KW-0677">Repeat</keyword>
<feature type="region of interest" description="Disordered" evidence="4">
    <location>
        <begin position="170"/>
        <end position="194"/>
    </location>
</feature>
<proteinExistence type="predicted"/>
<dbReference type="InterPro" id="IPR052415">
    <property type="entry name" value="Diphthine_MTase"/>
</dbReference>
<dbReference type="EMBL" id="LCWV01000006">
    <property type="protein sequence ID" value="PWI72546.1"/>
    <property type="molecule type" value="Genomic_DNA"/>
</dbReference>
<evidence type="ECO:0000256" key="1">
    <source>
        <dbReference type="ARBA" id="ARBA00022574"/>
    </source>
</evidence>
<dbReference type="AlphaFoldDB" id="A0A2U3EDG2"/>
<evidence type="ECO:0000256" key="4">
    <source>
        <dbReference type="SAM" id="MobiDB-lite"/>
    </source>
</evidence>
<dbReference type="InterPro" id="IPR015943">
    <property type="entry name" value="WD40/YVTN_repeat-like_dom_sf"/>
</dbReference>
<evidence type="ECO:0000256" key="3">
    <source>
        <dbReference type="ARBA" id="ARBA00043952"/>
    </source>
</evidence>
<dbReference type="PANTHER" id="PTHR46042:SF1">
    <property type="entry name" value="DIPHTHINE METHYLTRANSFERASE"/>
    <property type="match status" value="1"/>
</dbReference>
<reference evidence="5 6" key="1">
    <citation type="journal article" date="2016" name="Front. Microbiol.">
        <title>Genome and transcriptome sequences reveal the specific parasitism of the nematophagous Purpureocillium lilacinum 36-1.</title>
        <authorList>
            <person name="Xie J."/>
            <person name="Li S."/>
            <person name="Mo C."/>
            <person name="Xiao X."/>
            <person name="Peng D."/>
            <person name="Wang G."/>
            <person name="Xiao Y."/>
        </authorList>
    </citation>
    <scope>NUCLEOTIDE SEQUENCE [LARGE SCALE GENOMIC DNA]</scope>
    <source>
        <strain evidence="5 6">36-1</strain>
    </source>
</reference>